<name>A0A4Y2B7M0_ARAVE</name>
<evidence type="ECO:0000313" key="7">
    <source>
        <dbReference type="Proteomes" id="UP000499080"/>
    </source>
</evidence>
<dbReference type="FunFam" id="3.10.50.10:FF:000003">
    <property type="entry name" value="Class V chitinase CHIT5b"/>
    <property type="match status" value="1"/>
</dbReference>
<proteinExistence type="predicted"/>
<dbReference type="OrthoDB" id="6430753at2759"/>
<dbReference type="PANTHER" id="PTHR11177">
    <property type="entry name" value="CHITINASE"/>
    <property type="match status" value="1"/>
</dbReference>
<dbReference type="GO" id="GO:0004568">
    <property type="term" value="F:chitinase activity"/>
    <property type="evidence" value="ECO:0007669"/>
    <property type="project" value="TreeGrafter"/>
</dbReference>
<dbReference type="Gene3D" id="3.10.50.10">
    <property type="match status" value="1"/>
</dbReference>
<dbReference type="GO" id="GO:0005975">
    <property type="term" value="P:carbohydrate metabolic process"/>
    <property type="evidence" value="ECO:0007669"/>
    <property type="project" value="InterPro"/>
</dbReference>
<comment type="caution">
    <text evidence="6">The sequence shown here is derived from an EMBL/GenBank/DDBJ whole genome shotgun (WGS) entry which is preliminary data.</text>
</comment>
<dbReference type="InterPro" id="IPR011583">
    <property type="entry name" value="Chitinase_II/V-like_cat"/>
</dbReference>
<feature type="domain" description="GH18" evidence="5">
    <location>
        <begin position="73"/>
        <end position="437"/>
    </location>
</feature>
<organism evidence="6 7">
    <name type="scientific">Araneus ventricosus</name>
    <name type="common">Orbweaver spider</name>
    <name type="synonym">Epeira ventricosa</name>
    <dbReference type="NCBI Taxonomy" id="182803"/>
    <lineage>
        <taxon>Eukaryota</taxon>
        <taxon>Metazoa</taxon>
        <taxon>Ecdysozoa</taxon>
        <taxon>Arthropoda</taxon>
        <taxon>Chelicerata</taxon>
        <taxon>Arachnida</taxon>
        <taxon>Araneae</taxon>
        <taxon>Araneomorphae</taxon>
        <taxon>Entelegynae</taxon>
        <taxon>Araneoidea</taxon>
        <taxon>Araneidae</taxon>
        <taxon>Araneus</taxon>
    </lineage>
</organism>
<dbReference type="GO" id="GO:0008061">
    <property type="term" value="F:chitin binding"/>
    <property type="evidence" value="ECO:0007669"/>
    <property type="project" value="InterPro"/>
</dbReference>
<protein>
    <submittedName>
        <fullName evidence="6">Putative chitinase 10</fullName>
    </submittedName>
</protein>
<dbReference type="InterPro" id="IPR050314">
    <property type="entry name" value="Glycosyl_Hydrlase_18"/>
</dbReference>
<evidence type="ECO:0000256" key="2">
    <source>
        <dbReference type="ARBA" id="ARBA00022801"/>
    </source>
</evidence>
<dbReference type="InterPro" id="IPR001223">
    <property type="entry name" value="Glyco_hydro18_cat"/>
</dbReference>
<dbReference type="SUPFAM" id="SSF51445">
    <property type="entry name" value="(Trans)glycosidases"/>
    <property type="match status" value="1"/>
</dbReference>
<dbReference type="GO" id="GO:0005576">
    <property type="term" value="C:extracellular region"/>
    <property type="evidence" value="ECO:0007669"/>
    <property type="project" value="TreeGrafter"/>
</dbReference>
<dbReference type="InterPro" id="IPR029070">
    <property type="entry name" value="Chitinase_insertion_sf"/>
</dbReference>
<dbReference type="EMBL" id="BGPR01000057">
    <property type="protein sequence ID" value="GBL88053.1"/>
    <property type="molecule type" value="Genomic_DNA"/>
</dbReference>
<keyword evidence="1" id="KW-0732">Signal</keyword>
<dbReference type="SUPFAM" id="SSF54556">
    <property type="entry name" value="Chitinase insertion domain"/>
    <property type="match status" value="1"/>
</dbReference>
<dbReference type="AlphaFoldDB" id="A0A4Y2B7M0"/>
<keyword evidence="3" id="KW-0325">Glycoprotein</keyword>
<dbReference type="PANTHER" id="PTHR11177:SF317">
    <property type="entry name" value="CHITINASE 12-RELATED"/>
    <property type="match status" value="1"/>
</dbReference>
<keyword evidence="4" id="KW-0326">Glycosidase</keyword>
<dbReference type="InterPro" id="IPR017853">
    <property type="entry name" value="GH"/>
</dbReference>
<evidence type="ECO:0000259" key="5">
    <source>
        <dbReference type="PROSITE" id="PS51910"/>
    </source>
</evidence>
<sequence length="464" mass="51416">MEFVKSLVKVSIFVTLEFVIIKGQAYYSSSPGHSGSSYSFSSYATSPAGSRGFAHPRKTPIETYSKEDPLMGRRIVCLYNNANYYKSGLEPKDLDASLCTHINYEFAKLDPKTYEMVPSEPDIDIDQNFYDVTIGLKKTNPSLKVMLSLGGWKDSTKKYSELVASAGLIKHFVSEAVYFLKMHGFDGLDVAWEYPNCWQGALGVNKDDKKNFVVFLQELRKALDAENLLLSISVTAIKREIEAGYDGPAVAKAVHYVNVMTYDMHGPWERTTGHHAQFGYKAGDSDSSLNSKSAMEIWASIGFSKMQLNMGIPTYAKTFTLVNPASHWLGAPTRGPGAPGALSNNGGSLCYREVCQYLNAGNWTEGEDKAVGYYAYSGDQWAAYDPPLMVVKKVKWIAESGYGGVLIKDFSCDDFEGKCLSMKFPLIMAPMGASPTYVSCSCKIDRLHFSKVRFLEDYKSILPS</sequence>
<dbReference type="GO" id="GO:0006032">
    <property type="term" value="P:chitin catabolic process"/>
    <property type="evidence" value="ECO:0007669"/>
    <property type="project" value="TreeGrafter"/>
</dbReference>
<dbReference type="Pfam" id="PF00704">
    <property type="entry name" value="Glyco_hydro_18"/>
    <property type="match status" value="1"/>
</dbReference>
<accession>A0A4Y2B7M0</accession>
<gene>
    <name evidence="6" type="primary">Cht10_4</name>
    <name evidence="6" type="ORF">AVEN_133710_1</name>
</gene>
<keyword evidence="7" id="KW-1185">Reference proteome</keyword>
<evidence type="ECO:0000256" key="3">
    <source>
        <dbReference type="ARBA" id="ARBA00023180"/>
    </source>
</evidence>
<dbReference type="SMART" id="SM00636">
    <property type="entry name" value="Glyco_18"/>
    <property type="match status" value="1"/>
</dbReference>
<dbReference type="Gene3D" id="3.20.20.80">
    <property type="entry name" value="Glycosidases"/>
    <property type="match status" value="1"/>
</dbReference>
<evidence type="ECO:0000256" key="4">
    <source>
        <dbReference type="ARBA" id="ARBA00023295"/>
    </source>
</evidence>
<dbReference type="PROSITE" id="PS51910">
    <property type="entry name" value="GH18_2"/>
    <property type="match status" value="1"/>
</dbReference>
<reference evidence="6 7" key="1">
    <citation type="journal article" date="2019" name="Sci. Rep.">
        <title>Orb-weaving spider Araneus ventricosus genome elucidates the spidroin gene catalogue.</title>
        <authorList>
            <person name="Kono N."/>
            <person name="Nakamura H."/>
            <person name="Ohtoshi R."/>
            <person name="Moran D.A.P."/>
            <person name="Shinohara A."/>
            <person name="Yoshida Y."/>
            <person name="Fujiwara M."/>
            <person name="Mori M."/>
            <person name="Tomita M."/>
            <person name="Arakawa K."/>
        </authorList>
    </citation>
    <scope>NUCLEOTIDE SEQUENCE [LARGE SCALE GENOMIC DNA]</scope>
</reference>
<keyword evidence="2" id="KW-0378">Hydrolase</keyword>
<evidence type="ECO:0000313" key="6">
    <source>
        <dbReference type="EMBL" id="GBL88053.1"/>
    </source>
</evidence>
<dbReference type="Proteomes" id="UP000499080">
    <property type="component" value="Unassembled WGS sequence"/>
</dbReference>
<evidence type="ECO:0000256" key="1">
    <source>
        <dbReference type="ARBA" id="ARBA00022729"/>
    </source>
</evidence>